<dbReference type="SUPFAM" id="SSF56300">
    <property type="entry name" value="Metallo-dependent phosphatases"/>
    <property type="match status" value="1"/>
</dbReference>
<feature type="domain" description="Calcineurin-like phosphoesterase" evidence="2">
    <location>
        <begin position="42"/>
        <end position="206"/>
    </location>
</feature>
<reference evidence="3 4" key="1">
    <citation type="submission" date="2018-05" db="EMBL/GenBank/DDBJ databases">
        <title>Genomic Encyclopedia of Archaeal and Bacterial Type Strains, Phase II (KMG-II): from individual species to whole genera.</title>
        <authorList>
            <person name="Goeker M."/>
        </authorList>
    </citation>
    <scope>NUCLEOTIDE SEQUENCE [LARGE SCALE GENOMIC DNA]</scope>
    <source>
        <strain evidence="3 4">DSM 45184</strain>
    </source>
</reference>
<dbReference type="EMBL" id="QGGR01000008">
    <property type="protein sequence ID" value="PWK46932.1"/>
    <property type="molecule type" value="Genomic_DNA"/>
</dbReference>
<dbReference type="InterPro" id="IPR029052">
    <property type="entry name" value="Metallo-depent_PP-like"/>
</dbReference>
<dbReference type="OrthoDB" id="9772095at2"/>
<dbReference type="PANTHER" id="PTHR43143">
    <property type="entry name" value="METALLOPHOSPHOESTERASE, CALCINEURIN SUPERFAMILY"/>
    <property type="match status" value="1"/>
</dbReference>
<evidence type="ECO:0000259" key="2">
    <source>
        <dbReference type="Pfam" id="PF00149"/>
    </source>
</evidence>
<dbReference type="SUPFAM" id="SSF49899">
    <property type="entry name" value="Concanavalin A-like lectins/glucanases"/>
    <property type="match status" value="1"/>
</dbReference>
<dbReference type="Pfam" id="PF13385">
    <property type="entry name" value="Laminin_G_3"/>
    <property type="match status" value="1"/>
</dbReference>
<dbReference type="PANTHER" id="PTHR43143:SF5">
    <property type="entry name" value="SECRETED PROTEIN"/>
    <property type="match status" value="1"/>
</dbReference>
<dbReference type="AlphaFoldDB" id="A0A316FFU6"/>
<keyword evidence="4" id="KW-1185">Reference proteome</keyword>
<dbReference type="InterPro" id="IPR006311">
    <property type="entry name" value="TAT_signal"/>
</dbReference>
<dbReference type="Pfam" id="PF00149">
    <property type="entry name" value="Metallophos"/>
    <property type="match status" value="1"/>
</dbReference>
<accession>A0A316FFU6</accession>
<dbReference type="RefSeq" id="WP_109594130.1">
    <property type="nucleotide sequence ID" value="NZ_BONA01000049.1"/>
</dbReference>
<dbReference type="Gene3D" id="3.60.21.10">
    <property type="match status" value="1"/>
</dbReference>
<dbReference type="Gene3D" id="2.60.120.200">
    <property type="match status" value="1"/>
</dbReference>
<dbReference type="PROSITE" id="PS51318">
    <property type="entry name" value="TAT"/>
    <property type="match status" value="1"/>
</dbReference>
<comment type="caution">
    <text evidence="3">The sequence shown here is derived from an EMBL/GenBank/DDBJ whole genome shotgun (WGS) entry which is preliminary data.</text>
</comment>
<dbReference type="Proteomes" id="UP000245697">
    <property type="component" value="Unassembled WGS sequence"/>
</dbReference>
<dbReference type="InterPro" id="IPR004843">
    <property type="entry name" value="Calcineurin-like_PHP"/>
</dbReference>
<proteinExistence type="predicted"/>
<dbReference type="InterPro" id="IPR013320">
    <property type="entry name" value="ConA-like_dom_sf"/>
</dbReference>
<evidence type="ECO:0000313" key="3">
    <source>
        <dbReference type="EMBL" id="PWK46932.1"/>
    </source>
</evidence>
<feature type="signal peptide" evidence="1">
    <location>
        <begin position="1"/>
        <end position="29"/>
    </location>
</feature>
<evidence type="ECO:0000256" key="1">
    <source>
        <dbReference type="SAM" id="SignalP"/>
    </source>
</evidence>
<feature type="chain" id="PRO_5016386581" evidence="1">
    <location>
        <begin position="30"/>
        <end position="584"/>
    </location>
</feature>
<dbReference type="InterPro" id="IPR051918">
    <property type="entry name" value="STPP_CPPED1"/>
</dbReference>
<sequence length="584" mass="64504">MNLRRRHLLGTALAAPLTAPLSPATPASAATRFDPNAVRFTLAVLPDTQYLFDADSADPEPLRATFRWLTEHRGSANIAFLTHLGDITEHGTADELARADATFRRIDGRLPYSVLAGNHDVRSSSDDQRGDSAYLRTFGPHRFAAVPTYGGASPDGYNSFHVITAGGRQWLILALDWRASDKGLAWVQGVLDRHRRLPAILTTHELAAADQAGVARLSAYGQRLWDALIRRNDQIFLTLNGHYWPPGRTVLRNDAGHDVHVHVTNYQDRYYGGAAMIRLYHVDLARNVIDVETFAPYLDSRADRLAVENRELTSDVDRFSLAIDYAARFAAFAPSSAPPPRPAPAVMPRGTVAYWRFDDAGFDDTRARDLTGGGNDLTLTRLPFGAPAARTDDHHRDQPAHASLRFDNGTILRAGPAAPLNRATFQHGYTIELFLKLPDPFVGDHAWMGIFSWEGRSADAGRTNGDPAEPTCSLNLSPERFLQYVVYPTGTDDAPTSWSHTVPVGQWIHVAVVNDAHHTIVYVDGSPIVRNPSRSSRGITTLGKPFVLGGTQYAEHYDRAFYGWLGDVRIVSRPLRPQDFLSKP</sequence>
<dbReference type="GO" id="GO:0016787">
    <property type="term" value="F:hydrolase activity"/>
    <property type="evidence" value="ECO:0007669"/>
    <property type="project" value="InterPro"/>
</dbReference>
<gene>
    <name evidence="3" type="ORF">BC793_10846</name>
</gene>
<keyword evidence="1" id="KW-0732">Signal</keyword>
<protein>
    <submittedName>
        <fullName evidence="3">Calcineurin-like phosphoesterase family protein</fullName>
    </submittedName>
</protein>
<organism evidence="3 4">
    <name type="scientific">Actinoplanes xinjiangensis</name>
    <dbReference type="NCBI Taxonomy" id="512350"/>
    <lineage>
        <taxon>Bacteria</taxon>
        <taxon>Bacillati</taxon>
        <taxon>Actinomycetota</taxon>
        <taxon>Actinomycetes</taxon>
        <taxon>Micromonosporales</taxon>
        <taxon>Micromonosporaceae</taxon>
        <taxon>Actinoplanes</taxon>
    </lineage>
</organism>
<name>A0A316FFU6_9ACTN</name>
<evidence type="ECO:0000313" key="4">
    <source>
        <dbReference type="Proteomes" id="UP000245697"/>
    </source>
</evidence>